<feature type="region of interest" description="Disordered" evidence="3">
    <location>
        <begin position="296"/>
        <end position="332"/>
    </location>
</feature>
<dbReference type="Proteomes" id="UP000036987">
    <property type="component" value="Unassembled WGS sequence"/>
</dbReference>
<keyword evidence="2" id="KW-0371">Homeobox</keyword>
<organism evidence="5 6">
    <name type="scientific">Zostera marina</name>
    <name type="common">Eelgrass</name>
    <dbReference type="NCBI Taxonomy" id="29655"/>
    <lineage>
        <taxon>Eukaryota</taxon>
        <taxon>Viridiplantae</taxon>
        <taxon>Streptophyta</taxon>
        <taxon>Embryophyta</taxon>
        <taxon>Tracheophyta</taxon>
        <taxon>Spermatophyta</taxon>
        <taxon>Magnoliopsida</taxon>
        <taxon>Liliopsida</taxon>
        <taxon>Zosteraceae</taxon>
        <taxon>Zostera</taxon>
    </lineage>
</organism>
<feature type="compositionally biased region" description="Polar residues" evidence="3">
    <location>
        <begin position="79"/>
        <end position="89"/>
    </location>
</feature>
<dbReference type="SUPFAM" id="SSF46689">
    <property type="entry name" value="Homeodomain-like"/>
    <property type="match status" value="1"/>
</dbReference>
<accession>A0A0K9NL67</accession>
<dbReference type="GO" id="GO:0003682">
    <property type="term" value="F:chromatin binding"/>
    <property type="evidence" value="ECO:0007669"/>
    <property type="project" value="InterPro"/>
</dbReference>
<reference evidence="6" key="1">
    <citation type="journal article" date="2016" name="Nature">
        <title>The genome of the seagrass Zostera marina reveals angiosperm adaptation to the sea.</title>
        <authorList>
            <person name="Olsen J.L."/>
            <person name="Rouze P."/>
            <person name="Verhelst B."/>
            <person name="Lin Y.-C."/>
            <person name="Bayer T."/>
            <person name="Collen J."/>
            <person name="Dattolo E."/>
            <person name="De Paoli E."/>
            <person name="Dittami S."/>
            <person name="Maumus F."/>
            <person name="Michel G."/>
            <person name="Kersting A."/>
            <person name="Lauritano C."/>
            <person name="Lohaus R."/>
            <person name="Toepel M."/>
            <person name="Tonon T."/>
            <person name="Vanneste K."/>
            <person name="Amirebrahimi M."/>
            <person name="Brakel J."/>
            <person name="Bostroem C."/>
            <person name="Chovatia M."/>
            <person name="Grimwood J."/>
            <person name="Jenkins J.W."/>
            <person name="Jueterbock A."/>
            <person name="Mraz A."/>
            <person name="Stam W.T."/>
            <person name="Tice H."/>
            <person name="Bornberg-Bauer E."/>
            <person name="Green P.J."/>
            <person name="Pearson G.A."/>
            <person name="Procaccini G."/>
            <person name="Duarte C.M."/>
            <person name="Schmutz J."/>
            <person name="Reusch T.B.H."/>
            <person name="Van de Peer Y."/>
        </authorList>
    </citation>
    <scope>NUCLEOTIDE SEQUENCE [LARGE SCALE GENOMIC DNA]</scope>
    <source>
        <strain evidence="6">cv. Finnish</strain>
    </source>
</reference>
<dbReference type="Gene3D" id="2.40.50.40">
    <property type="match status" value="1"/>
</dbReference>
<proteinExistence type="predicted"/>
<evidence type="ECO:0000313" key="5">
    <source>
        <dbReference type="EMBL" id="KMZ57519.1"/>
    </source>
</evidence>
<dbReference type="GO" id="GO:0003677">
    <property type="term" value="F:DNA binding"/>
    <property type="evidence" value="ECO:0007669"/>
    <property type="project" value="UniProtKB-UniRule"/>
</dbReference>
<dbReference type="OMA" id="CEETECV"/>
<gene>
    <name evidence="5" type="ORF">ZOSMA_85G00860</name>
</gene>
<dbReference type="PROSITE" id="PS50071">
    <property type="entry name" value="HOMEOBOX_2"/>
    <property type="match status" value="1"/>
</dbReference>
<name>A0A0K9NL67_ZOSMR</name>
<evidence type="ECO:0000256" key="2">
    <source>
        <dbReference type="PROSITE-ProRule" id="PRU00108"/>
    </source>
</evidence>
<dbReference type="EMBL" id="LFYR01002060">
    <property type="protein sequence ID" value="KMZ57519.1"/>
    <property type="molecule type" value="Genomic_DNA"/>
</dbReference>
<comment type="caution">
    <text evidence="5">The sequence shown here is derived from an EMBL/GenBank/DDBJ whole genome shotgun (WGS) entry which is preliminary data.</text>
</comment>
<dbReference type="InterPro" id="IPR032001">
    <property type="entry name" value="SAWADEE_dom"/>
</dbReference>
<dbReference type="SMART" id="SM00389">
    <property type="entry name" value="HOX"/>
    <property type="match status" value="1"/>
</dbReference>
<dbReference type="Gene3D" id="2.30.30.140">
    <property type="match status" value="1"/>
</dbReference>
<comment type="subcellular location">
    <subcellularLocation>
        <location evidence="1 2">Nucleus</location>
    </subcellularLocation>
</comment>
<keyword evidence="2" id="KW-0238">DNA-binding</keyword>
<evidence type="ECO:0000256" key="1">
    <source>
        <dbReference type="ARBA" id="ARBA00004123"/>
    </source>
</evidence>
<dbReference type="PANTHER" id="PTHR33827">
    <property type="entry name" value="PROTEIN SAWADEE HOMEODOMAIN HOMOLOG 2"/>
    <property type="match status" value="1"/>
</dbReference>
<feature type="region of interest" description="Disordered" evidence="3">
    <location>
        <begin position="255"/>
        <end position="277"/>
    </location>
</feature>
<feature type="domain" description="Homeobox" evidence="4">
    <location>
        <begin position="13"/>
        <end position="77"/>
    </location>
</feature>
<dbReference type="Pfam" id="PF16719">
    <property type="entry name" value="SAWADEE"/>
    <property type="match status" value="1"/>
</dbReference>
<evidence type="ECO:0000313" key="6">
    <source>
        <dbReference type="Proteomes" id="UP000036987"/>
    </source>
</evidence>
<dbReference type="InterPro" id="IPR039276">
    <property type="entry name" value="SHH1/2"/>
</dbReference>
<dbReference type="InterPro" id="IPR001356">
    <property type="entry name" value="HD"/>
</dbReference>
<dbReference type="Gene3D" id="1.10.10.60">
    <property type="entry name" value="Homeodomain-like"/>
    <property type="match status" value="1"/>
</dbReference>
<protein>
    <submittedName>
        <fullName evidence="5">Sequence-specific DNA binding transcription factor</fullName>
    </submittedName>
</protein>
<keyword evidence="6" id="KW-1185">Reference proteome</keyword>
<evidence type="ECO:0000259" key="4">
    <source>
        <dbReference type="PROSITE" id="PS50071"/>
    </source>
</evidence>
<dbReference type="GO" id="GO:0005634">
    <property type="term" value="C:nucleus"/>
    <property type="evidence" value="ECO:0007669"/>
    <property type="project" value="UniProtKB-SubCell"/>
</dbReference>
<feature type="region of interest" description="Disordered" evidence="3">
    <location>
        <begin position="75"/>
        <end position="113"/>
    </location>
</feature>
<dbReference type="InterPro" id="IPR009057">
    <property type="entry name" value="Homeodomain-like_sf"/>
</dbReference>
<dbReference type="AlphaFoldDB" id="A0A0K9NL67"/>
<sequence length="332" mass="37563">MGRPPNSGGSVFRFTPAEVADMEAYLQEVNNAIPSREATIALADKFSASPERLGKTTIQFKQVWNWFQNRRYSQRAKMSKNQQKINVSPTKKENSIPCRNATNSLSAGPGRDMSDNSKMEFEAKSARDGAWYDVVKFLSHRKSDTDYPEALLRYDGYGSEEDEWVSIVQNLRLRSFPCEETECVLLLPGDPVLCFQVDKDHSLYFDAHIIDVQRRRHDFRGCRCRFLVQYDHDKSQEIIPLQKICRRPETNVRVSQANDTRSVSNDASMPEDQTNTLQKRKKLKTVMELNKDEVPISVPSAVELTSPEKATKSDANLDGAAVEASGSGNSQE</sequence>
<evidence type="ECO:0000256" key="3">
    <source>
        <dbReference type="SAM" id="MobiDB-lite"/>
    </source>
</evidence>
<dbReference type="PANTHER" id="PTHR33827:SF7">
    <property type="entry name" value="PROTEIN SAWADEE HOMEODOMAIN HOMOLOG 2"/>
    <property type="match status" value="1"/>
</dbReference>
<dbReference type="OrthoDB" id="2018059at2759"/>
<feature type="DNA-binding region" description="Homeobox" evidence="2">
    <location>
        <begin position="15"/>
        <end position="78"/>
    </location>
</feature>
<keyword evidence="2" id="KW-0539">Nucleus</keyword>
<dbReference type="CDD" id="cd00086">
    <property type="entry name" value="homeodomain"/>
    <property type="match status" value="1"/>
</dbReference>